<dbReference type="Proteomes" id="UP001430290">
    <property type="component" value="Unassembled WGS sequence"/>
</dbReference>
<evidence type="ECO:0000313" key="2">
    <source>
        <dbReference type="EMBL" id="MBZ4187184.1"/>
    </source>
</evidence>
<organism evidence="2 3">
    <name type="scientific">Thermomonas beijingensis</name>
    <dbReference type="NCBI Taxonomy" id="2872701"/>
    <lineage>
        <taxon>Bacteria</taxon>
        <taxon>Pseudomonadati</taxon>
        <taxon>Pseudomonadota</taxon>
        <taxon>Gammaproteobacteria</taxon>
        <taxon>Lysobacterales</taxon>
        <taxon>Lysobacteraceae</taxon>
        <taxon>Thermomonas</taxon>
    </lineage>
</organism>
<comment type="caution">
    <text evidence="2">The sequence shown here is derived from an EMBL/GenBank/DDBJ whole genome shotgun (WGS) entry which is preliminary data.</text>
</comment>
<evidence type="ECO:0000313" key="3">
    <source>
        <dbReference type="Proteomes" id="UP001430290"/>
    </source>
</evidence>
<keyword evidence="3" id="KW-1185">Reference proteome</keyword>
<keyword evidence="1" id="KW-0472">Membrane</keyword>
<keyword evidence="1" id="KW-0812">Transmembrane</keyword>
<reference evidence="2" key="1">
    <citation type="submission" date="2021-09" db="EMBL/GenBank/DDBJ databases">
        <authorList>
            <person name="Wu T."/>
            <person name="Guo S.Z."/>
        </authorList>
    </citation>
    <scope>NUCLEOTIDE SEQUENCE</scope>
    <source>
        <strain evidence="2">RSS-23</strain>
    </source>
</reference>
<keyword evidence="1" id="KW-1133">Transmembrane helix</keyword>
<dbReference type="RefSeq" id="WP_223629853.1">
    <property type="nucleotide sequence ID" value="NZ_JAIQDJ010000021.1"/>
</dbReference>
<proteinExistence type="predicted"/>
<protein>
    <recommendedName>
        <fullName evidence="4">Nickel/cobalt transporter regulator</fullName>
    </recommendedName>
</protein>
<dbReference type="EMBL" id="JAIQDJ010000021">
    <property type="protein sequence ID" value="MBZ4187184.1"/>
    <property type="molecule type" value="Genomic_DNA"/>
</dbReference>
<name>A0ABS7TH34_9GAMM</name>
<gene>
    <name evidence="2" type="ORF">K7B09_12720</name>
</gene>
<sequence>MRVFAVTLVIIGLLAWFSSVPIATHLSKNRPAQPIAETGQVVEFNNHGKIAYITQRERFLYDYGTFAGLLLALLGGSIFARHQYRGGRA</sequence>
<feature type="transmembrane region" description="Helical" evidence="1">
    <location>
        <begin position="63"/>
        <end position="80"/>
    </location>
</feature>
<evidence type="ECO:0008006" key="4">
    <source>
        <dbReference type="Google" id="ProtNLM"/>
    </source>
</evidence>
<evidence type="ECO:0000256" key="1">
    <source>
        <dbReference type="SAM" id="Phobius"/>
    </source>
</evidence>
<accession>A0ABS7TH34</accession>